<feature type="domain" description="VTT" evidence="8">
    <location>
        <begin position="43"/>
        <end position="169"/>
    </location>
</feature>
<organism evidence="9 10">
    <name type="scientific">Mycobacterium bourgelatii</name>
    <dbReference type="NCBI Taxonomy" id="1273442"/>
    <lineage>
        <taxon>Bacteria</taxon>
        <taxon>Bacillati</taxon>
        <taxon>Actinomycetota</taxon>
        <taxon>Actinomycetes</taxon>
        <taxon>Mycobacteriales</taxon>
        <taxon>Mycobacteriaceae</taxon>
        <taxon>Mycobacterium</taxon>
    </lineage>
</organism>
<evidence type="ECO:0000256" key="1">
    <source>
        <dbReference type="ARBA" id="ARBA00004651"/>
    </source>
</evidence>
<accession>A0A7I9YI01</accession>
<dbReference type="AlphaFoldDB" id="A0A7I9YI01"/>
<feature type="transmembrane region" description="Helical" evidence="7">
    <location>
        <begin position="188"/>
        <end position="206"/>
    </location>
</feature>
<feature type="transmembrane region" description="Helical" evidence="7">
    <location>
        <begin position="21"/>
        <end position="41"/>
    </location>
</feature>
<dbReference type="PANTHER" id="PTHR42709:SF6">
    <property type="entry name" value="UNDECAPRENYL PHOSPHATE TRANSPORTER A"/>
    <property type="match status" value="1"/>
</dbReference>
<name>A0A7I9YI01_MYCBU</name>
<dbReference type="EMBL" id="BLKZ01000001">
    <property type="protein sequence ID" value="GFG88300.1"/>
    <property type="molecule type" value="Genomic_DNA"/>
</dbReference>
<reference evidence="9 10" key="1">
    <citation type="journal article" date="2019" name="Emerg. Microbes Infect.">
        <title>Comprehensive subspecies identification of 175 nontuberculous mycobacteria species based on 7547 genomic profiles.</title>
        <authorList>
            <person name="Matsumoto Y."/>
            <person name="Kinjo T."/>
            <person name="Motooka D."/>
            <person name="Nabeya D."/>
            <person name="Jung N."/>
            <person name="Uechi K."/>
            <person name="Horii T."/>
            <person name="Iida T."/>
            <person name="Fujita J."/>
            <person name="Nakamura S."/>
        </authorList>
    </citation>
    <scope>NUCLEOTIDE SEQUENCE [LARGE SCALE GENOMIC DNA]</scope>
    <source>
        <strain evidence="9 10">JCM 30725</strain>
    </source>
</reference>
<sequence length="218" mass="23444">MGTLLLMSAQLPGVFQSLSPVLDRYGYAAIVVLVGLEGLGIPLPGQLILIAAGVYAGLGQFNIVVVLLLGLLAAVGGDNAGYAVGRYGGRELVQRFGRYVFLTEKRLAATERFFDRRGPMVVVIGRFVDGLRQASGIAAGLARMGWQRYLAYNAAGSIVWVAVWVFAGYLAGSHVEALYRGLVRYQKFLLAALAVALIALIVRWVLKRRSAQRAAAEC</sequence>
<evidence type="ECO:0000313" key="9">
    <source>
        <dbReference type="EMBL" id="GFG88300.1"/>
    </source>
</evidence>
<gene>
    <name evidence="9" type="ORF">MBOU_03420</name>
</gene>
<dbReference type="Pfam" id="PF09335">
    <property type="entry name" value="VTT_dom"/>
    <property type="match status" value="1"/>
</dbReference>
<keyword evidence="5 7" id="KW-1133">Transmembrane helix</keyword>
<dbReference type="GO" id="GO:0005886">
    <property type="term" value="C:plasma membrane"/>
    <property type="evidence" value="ECO:0007669"/>
    <property type="project" value="UniProtKB-SubCell"/>
</dbReference>
<comment type="subcellular location">
    <subcellularLocation>
        <location evidence="1">Cell membrane</location>
        <topology evidence="1">Multi-pass membrane protein</topology>
    </subcellularLocation>
</comment>
<keyword evidence="6 7" id="KW-0472">Membrane</keyword>
<feature type="transmembrane region" description="Helical" evidence="7">
    <location>
        <begin position="149"/>
        <end position="168"/>
    </location>
</feature>
<evidence type="ECO:0000256" key="4">
    <source>
        <dbReference type="ARBA" id="ARBA00022692"/>
    </source>
</evidence>
<evidence type="ECO:0000256" key="5">
    <source>
        <dbReference type="ARBA" id="ARBA00022989"/>
    </source>
</evidence>
<keyword evidence="10" id="KW-1185">Reference proteome</keyword>
<dbReference type="InterPro" id="IPR032816">
    <property type="entry name" value="VTT_dom"/>
</dbReference>
<dbReference type="InterPro" id="IPR051311">
    <property type="entry name" value="DedA_domain"/>
</dbReference>
<keyword evidence="3" id="KW-1003">Cell membrane</keyword>
<dbReference type="Proteomes" id="UP000465360">
    <property type="component" value="Unassembled WGS sequence"/>
</dbReference>
<evidence type="ECO:0000313" key="10">
    <source>
        <dbReference type="Proteomes" id="UP000465360"/>
    </source>
</evidence>
<evidence type="ECO:0000256" key="3">
    <source>
        <dbReference type="ARBA" id="ARBA00022475"/>
    </source>
</evidence>
<evidence type="ECO:0000256" key="6">
    <source>
        <dbReference type="ARBA" id="ARBA00023136"/>
    </source>
</evidence>
<keyword evidence="4 7" id="KW-0812">Transmembrane</keyword>
<comment type="caution">
    <text evidence="9">The sequence shown here is derived from an EMBL/GenBank/DDBJ whole genome shotgun (WGS) entry which is preliminary data.</text>
</comment>
<comment type="similarity">
    <text evidence="2">Belongs to the DedA family.</text>
</comment>
<protein>
    <submittedName>
        <fullName evidence="9">Membrane protein</fullName>
    </submittedName>
</protein>
<proteinExistence type="inferred from homology"/>
<evidence type="ECO:0000256" key="2">
    <source>
        <dbReference type="ARBA" id="ARBA00010792"/>
    </source>
</evidence>
<evidence type="ECO:0000256" key="7">
    <source>
        <dbReference type="SAM" id="Phobius"/>
    </source>
</evidence>
<evidence type="ECO:0000259" key="8">
    <source>
        <dbReference type="Pfam" id="PF09335"/>
    </source>
</evidence>
<dbReference type="PANTHER" id="PTHR42709">
    <property type="entry name" value="ALKALINE PHOSPHATASE LIKE PROTEIN"/>
    <property type="match status" value="1"/>
</dbReference>